<dbReference type="Pfam" id="PF02754">
    <property type="entry name" value="CCG"/>
    <property type="match status" value="2"/>
</dbReference>
<organism evidence="7 8">
    <name type="scientific">Desulfovibrio desulfuricans</name>
    <dbReference type="NCBI Taxonomy" id="876"/>
    <lineage>
        <taxon>Bacteria</taxon>
        <taxon>Pseudomonadati</taxon>
        <taxon>Thermodesulfobacteriota</taxon>
        <taxon>Desulfovibrionia</taxon>
        <taxon>Desulfovibrionales</taxon>
        <taxon>Desulfovibrionaceae</taxon>
        <taxon>Desulfovibrio</taxon>
    </lineage>
</organism>
<dbReference type="SUPFAM" id="SSF46548">
    <property type="entry name" value="alpha-helical ferredoxin"/>
    <property type="match status" value="1"/>
</dbReference>
<evidence type="ECO:0000313" key="8">
    <source>
        <dbReference type="Proteomes" id="UP000182680"/>
    </source>
</evidence>
<dbReference type="GO" id="GO:0009331">
    <property type="term" value="C:glycerol-3-phosphate dehydrogenase (FAD) complex"/>
    <property type="evidence" value="ECO:0007669"/>
    <property type="project" value="InterPro"/>
</dbReference>
<dbReference type="NCBIfam" id="TIGR03379">
    <property type="entry name" value="glycerol3P_GlpC"/>
    <property type="match status" value="1"/>
</dbReference>
<comment type="caution">
    <text evidence="7">The sequence shown here is derived from an EMBL/GenBank/DDBJ whole genome shotgun (WGS) entry which is preliminary data.</text>
</comment>
<dbReference type="NCBIfam" id="NF008369">
    <property type="entry name" value="PRK11168.1"/>
    <property type="match status" value="1"/>
</dbReference>
<feature type="domain" description="4Fe-4S ferredoxin-type" evidence="6">
    <location>
        <begin position="1"/>
        <end position="32"/>
    </location>
</feature>
<protein>
    <submittedName>
        <fullName evidence="7">Glycerol 3-phosphate dehydrogenase (Quinone) subunit C</fullName>
    </submittedName>
</protein>
<evidence type="ECO:0000256" key="4">
    <source>
        <dbReference type="ARBA" id="ARBA00023004"/>
    </source>
</evidence>
<dbReference type="GO" id="GO:0051539">
    <property type="term" value="F:4 iron, 4 sulfur cluster binding"/>
    <property type="evidence" value="ECO:0007669"/>
    <property type="project" value="UniProtKB-KW"/>
</dbReference>
<dbReference type="GO" id="GO:0016020">
    <property type="term" value="C:membrane"/>
    <property type="evidence" value="ECO:0007669"/>
    <property type="project" value="InterPro"/>
</dbReference>
<dbReference type="AlphaFoldDB" id="A0AA94L264"/>
<gene>
    <name evidence="7" type="ORF">SAMN02910291_01368</name>
</gene>
<dbReference type="Gene3D" id="1.10.1060.10">
    <property type="entry name" value="Alpha-helical ferredoxin"/>
    <property type="match status" value="1"/>
</dbReference>
<keyword evidence="2" id="KW-0479">Metal-binding</keyword>
<reference evidence="8" key="1">
    <citation type="submission" date="2016-11" db="EMBL/GenBank/DDBJ databases">
        <authorList>
            <person name="Jaros S."/>
            <person name="Januszkiewicz K."/>
            <person name="Wedrychowicz H."/>
        </authorList>
    </citation>
    <scope>NUCLEOTIDE SEQUENCE [LARGE SCALE GENOMIC DNA]</scope>
    <source>
        <strain evidence="8">DSM 7057</strain>
    </source>
</reference>
<dbReference type="InterPro" id="IPR017900">
    <property type="entry name" value="4Fe4S_Fe_S_CS"/>
</dbReference>
<proteinExistence type="predicted"/>
<keyword evidence="5" id="KW-0411">Iron-sulfur</keyword>
<evidence type="ECO:0000256" key="3">
    <source>
        <dbReference type="ARBA" id="ARBA00022737"/>
    </source>
</evidence>
<keyword evidence="3" id="KW-0677">Repeat</keyword>
<dbReference type="PANTHER" id="PTHR32479">
    <property type="entry name" value="GLYCOLATE OXIDASE IRON-SULFUR SUBUNIT"/>
    <property type="match status" value="1"/>
</dbReference>
<keyword evidence="4" id="KW-0408">Iron</keyword>
<keyword evidence="1" id="KW-0004">4Fe-4S</keyword>
<evidence type="ECO:0000256" key="1">
    <source>
        <dbReference type="ARBA" id="ARBA00022485"/>
    </source>
</evidence>
<dbReference type="InterPro" id="IPR017753">
    <property type="entry name" value="G3P_DH_GlpC_su"/>
</dbReference>
<evidence type="ECO:0000259" key="6">
    <source>
        <dbReference type="PROSITE" id="PS51379"/>
    </source>
</evidence>
<dbReference type="Proteomes" id="UP000182680">
    <property type="component" value="Unassembled WGS sequence"/>
</dbReference>
<dbReference type="InterPro" id="IPR017896">
    <property type="entry name" value="4Fe4S_Fe-S-bd"/>
</dbReference>
<dbReference type="GO" id="GO:0046872">
    <property type="term" value="F:metal ion binding"/>
    <property type="evidence" value="ECO:0007669"/>
    <property type="project" value="UniProtKB-KW"/>
</dbReference>
<dbReference type="EMBL" id="FPIW01000020">
    <property type="protein sequence ID" value="SFW45662.1"/>
    <property type="molecule type" value="Genomic_DNA"/>
</dbReference>
<dbReference type="GO" id="GO:0009061">
    <property type="term" value="P:anaerobic respiration"/>
    <property type="evidence" value="ECO:0007669"/>
    <property type="project" value="InterPro"/>
</dbReference>
<evidence type="ECO:0000256" key="2">
    <source>
        <dbReference type="ARBA" id="ARBA00022723"/>
    </source>
</evidence>
<dbReference type="InterPro" id="IPR004017">
    <property type="entry name" value="Cys_rich_dom"/>
</dbReference>
<dbReference type="Pfam" id="PF13183">
    <property type="entry name" value="Fer4_8"/>
    <property type="match status" value="1"/>
</dbReference>
<sequence length="409" mass="44930">MSTRINPDHCIACTTCVVHCPVADATSKFLGPRMIGPAYERFRLLGLNEDPSLHYCSNCKNCDITCPHGVPVSSLNMMARADQCKKMPPGLRDWILGHGELMAKWLHLIPAVLKNFGMLNPVTRQVLHRLGIHKRAPLPAFAGRNFRTLARRVKQPETGRNVVFYPGCYVDVYDPQTGLDMIWAMNRAGYKVIVPQDIVCCGLPMVANGFWQHARSNAEHNLRALAQWRDQGLPVVTGCPSCALMFRVDLPEYFPDLDAKYGACRLDDAQDFLLACADSGDLDTSPGKSLQDQPDMRIIYHAPCHLRAQGNGLPSLELLRRLPGVSVSDAHAGCCGISGSYGFKTEKYDIAQEVGAELFAAVRESGADISASECGTCRVQIRHGSGKDCLHPVSILRSRLEAGGKSKKE</sequence>
<dbReference type="PROSITE" id="PS00198">
    <property type="entry name" value="4FE4S_FER_1"/>
    <property type="match status" value="2"/>
</dbReference>
<evidence type="ECO:0000313" key="7">
    <source>
        <dbReference type="EMBL" id="SFW45662.1"/>
    </source>
</evidence>
<dbReference type="PROSITE" id="PS51379">
    <property type="entry name" value="4FE4S_FER_2"/>
    <property type="match status" value="1"/>
</dbReference>
<name>A0AA94L264_DESDE</name>
<evidence type="ECO:0000256" key="5">
    <source>
        <dbReference type="ARBA" id="ARBA00023014"/>
    </source>
</evidence>
<dbReference type="InterPro" id="IPR009051">
    <property type="entry name" value="Helical_ferredxn"/>
</dbReference>
<dbReference type="PANTHER" id="PTHR32479:SF19">
    <property type="entry name" value="ANAEROBIC GLYCEROL-3-PHOSPHATE DEHYDROGENASE SUBUNIT C"/>
    <property type="match status" value="1"/>
</dbReference>
<dbReference type="GO" id="GO:0016491">
    <property type="term" value="F:oxidoreductase activity"/>
    <property type="evidence" value="ECO:0007669"/>
    <property type="project" value="UniProtKB-ARBA"/>
</dbReference>
<dbReference type="RefSeq" id="WP_012625145.1">
    <property type="nucleotide sequence ID" value="NZ_FPIW01000020.1"/>
</dbReference>
<dbReference type="OMA" id="AYYHGCY"/>
<accession>A0AA94L264</accession>